<protein>
    <submittedName>
        <fullName evidence="2">Integral membrane protein (TIGR01906 family)</fullName>
    </submittedName>
</protein>
<keyword evidence="1" id="KW-1133">Transmembrane helix</keyword>
<feature type="transmembrane region" description="Helical" evidence="1">
    <location>
        <begin position="203"/>
        <end position="224"/>
    </location>
</feature>
<dbReference type="Pfam" id="PF07314">
    <property type="entry name" value="Lit"/>
    <property type="match status" value="1"/>
</dbReference>
<feature type="transmembrane region" description="Helical" evidence="1">
    <location>
        <begin position="102"/>
        <end position="126"/>
    </location>
</feature>
<dbReference type="NCBIfam" id="TIGR01906">
    <property type="entry name" value="integ_TIGR01906"/>
    <property type="match status" value="1"/>
</dbReference>
<dbReference type="PROSITE" id="PS51257">
    <property type="entry name" value="PROKAR_LIPOPROTEIN"/>
    <property type="match status" value="1"/>
</dbReference>
<gene>
    <name evidence="2" type="ORF">C8E03_10880</name>
</gene>
<feature type="transmembrane region" description="Helical" evidence="1">
    <location>
        <begin position="7"/>
        <end position="29"/>
    </location>
</feature>
<accession>A0A318EJY5</accession>
<evidence type="ECO:0000313" key="2">
    <source>
        <dbReference type="EMBL" id="PXV88357.1"/>
    </source>
</evidence>
<name>A0A318EJY5_9FIRM</name>
<keyword evidence="1" id="KW-0812">Transmembrane</keyword>
<dbReference type="AlphaFoldDB" id="A0A318EJY5"/>
<feature type="transmembrane region" description="Helical" evidence="1">
    <location>
        <begin position="138"/>
        <end position="157"/>
    </location>
</feature>
<dbReference type="EMBL" id="QICS01000008">
    <property type="protein sequence ID" value="PXV88357.1"/>
    <property type="molecule type" value="Genomic_DNA"/>
</dbReference>
<evidence type="ECO:0000313" key="3">
    <source>
        <dbReference type="Proteomes" id="UP000247523"/>
    </source>
</evidence>
<evidence type="ECO:0000256" key="1">
    <source>
        <dbReference type="SAM" id="Phobius"/>
    </source>
</evidence>
<sequence>MNKVNYCVAILGSIACIIILFLTSFKFVLYSDIGFYEKEYTKYGVLEEVKMDMQDVLYVTQEMMNYLIDKRDNLVVETVVDGQQSEFFNEREKLHMQDVKNLFMAGLMIRRIAFATLILSILILIFRKADLKRIISRAFQIATLIVGAITGVAAFYISRNFIEVFLKFHYLFFDNDYWILNPKTDLMINILPEGFFYDTIKSIGIMFGCLLGILLLITVILDMVRQRRKQ</sequence>
<reference evidence="2 3" key="1">
    <citation type="submission" date="2018-05" db="EMBL/GenBank/DDBJ databases">
        <title>Genomic Encyclopedia of Type Strains, Phase IV (KMG-IV): sequencing the most valuable type-strain genomes for metagenomic binning, comparative biology and taxonomic classification.</title>
        <authorList>
            <person name="Goeker M."/>
        </authorList>
    </citation>
    <scope>NUCLEOTIDE SEQUENCE [LARGE SCALE GENOMIC DNA]</scope>
    <source>
        <strain evidence="2 3">DSM 28816</strain>
    </source>
</reference>
<comment type="caution">
    <text evidence="2">The sequence shown here is derived from an EMBL/GenBank/DDBJ whole genome shotgun (WGS) entry which is preliminary data.</text>
</comment>
<dbReference type="InterPro" id="IPR010178">
    <property type="entry name" value="Lit"/>
</dbReference>
<dbReference type="Proteomes" id="UP000247523">
    <property type="component" value="Unassembled WGS sequence"/>
</dbReference>
<proteinExistence type="predicted"/>
<organism evidence="2 3">
    <name type="scientific">Lachnotalea glycerini</name>
    <dbReference type="NCBI Taxonomy" id="1763509"/>
    <lineage>
        <taxon>Bacteria</taxon>
        <taxon>Bacillati</taxon>
        <taxon>Bacillota</taxon>
        <taxon>Clostridia</taxon>
        <taxon>Lachnospirales</taxon>
        <taxon>Lachnospiraceae</taxon>
        <taxon>Lachnotalea</taxon>
    </lineage>
</organism>
<dbReference type="RefSeq" id="WP_110291370.1">
    <property type="nucleotide sequence ID" value="NZ_QICS01000008.1"/>
</dbReference>
<keyword evidence="1" id="KW-0472">Membrane</keyword>